<evidence type="ECO:0000313" key="13">
    <source>
        <dbReference type="EMBL" id="CAI0629538.1"/>
    </source>
</evidence>
<comment type="subcellular location">
    <subcellularLocation>
        <location evidence="1">Cell membrane</location>
        <topology evidence="1">Single-pass type I membrane protein</topology>
    </subcellularLocation>
</comment>
<evidence type="ECO:0000256" key="11">
    <source>
        <dbReference type="SAM" id="SignalP"/>
    </source>
</evidence>
<evidence type="ECO:0000256" key="4">
    <source>
        <dbReference type="ARBA" id="ARBA00022614"/>
    </source>
</evidence>
<keyword evidence="6" id="KW-0677">Repeat</keyword>
<keyword evidence="5 10" id="KW-0812">Transmembrane</keyword>
<proteinExistence type="inferred from homology"/>
<keyword evidence="7 10" id="KW-1133">Transmembrane helix</keyword>
<keyword evidence="4" id="KW-0433">Leucine-rich repeat</keyword>
<organism evidence="13 14">
    <name type="scientific">Linum tenue</name>
    <dbReference type="NCBI Taxonomy" id="586396"/>
    <lineage>
        <taxon>Eukaryota</taxon>
        <taxon>Viridiplantae</taxon>
        <taxon>Streptophyta</taxon>
        <taxon>Embryophyta</taxon>
        <taxon>Tracheophyta</taxon>
        <taxon>Spermatophyta</taxon>
        <taxon>Magnoliopsida</taxon>
        <taxon>eudicotyledons</taxon>
        <taxon>Gunneridae</taxon>
        <taxon>Pentapetalae</taxon>
        <taxon>rosids</taxon>
        <taxon>fabids</taxon>
        <taxon>Malpighiales</taxon>
        <taxon>Linaceae</taxon>
        <taxon>Linum</taxon>
    </lineage>
</organism>
<comment type="similarity">
    <text evidence="2">Belongs to the RLP family.</text>
</comment>
<evidence type="ECO:0000256" key="1">
    <source>
        <dbReference type="ARBA" id="ARBA00004251"/>
    </source>
</evidence>
<dbReference type="SUPFAM" id="SSF52047">
    <property type="entry name" value="RNI-like"/>
    <property type="match status" value="1"/>
</dbReference>
<feature type="domain" description="Leucine-rich repeat-containing N-terminal plant-type" evidence="12">
    <location>
        <begin position="63"/>
        <end position="77"/>
    </location>
</feature>
<feature type="domain" description="Leucine-rich repeat-containing N-terminal plant-type" evidence="12">
    <location>
        <begin position="29"/>
        <end position="48"/>
    </location>
</feature>
<evidence type="ECO:0000256" key="10">
    <source>
        <dbReference type="SAM" id="Phobius"/>
    </source>
</evidence>
<evidence type="ECO:0000256" key="8">
    <source>
        <dbReference type="ARBA" id="ARBA00023136"/>
    </source>
</evidence>
<keyword evidence="11" id="KW-0732">Signal</keyword>
<dbReference type="Gene3D" id="3.80.10.10">
    <property type="entry name" value="Ribonuclease Inhibitor"/>
    <property type="match status" value="3"/>
</dbReference>
<dbReference type="PRINTS" id="PR00019">
    <property type="entry name" value="LEURICHRPT"/>
</dbReference>
<evidence type="ECO:0000259" key="12">
    <source>
        <dbReference type="Pfam" id="PF08263"/>
    </source>
</evidence>
<evidence type="ECO:0000256" key="9">
    <source>
        <dbReference type="ARBA" id="ARBA00023180"/>
    </source>
</evidence>
<name>A0AAV0S8G6_9ROSI</name>
<dbReference type="FunFam" id="3.80.10.10:FF:000213">
    <property type="entry name" value="Tyrosine-sulfated glycopeptide receptor 1"/>
    <property type="match status" value="1"/>
</dbReference>
<sequence length="771" mass="86187">MRIWLQAVLLLLLLTIPEILKGCDGCWENERIALLHLKSSLHDDPNNLTPPLMGGGGEKGTKNHSDDDCCRWDGVRCHPTTEKVTELTLTNTNNENSTLPYLNASFLLLPFQDLRVLSLFGYHILGCLEINNNAGHQPRGFCNLNHLQVLSLDENDLSGELPRCLSNLTSLQHLDVKRNRFSGDIAESPLPALMALEYIDISHNQFRIPMSLLPFFNHSRLRHFVSGYNRESYGDAAAAADQYDSVRQPLFQLEQLDLSSPHVDGGYVKFPKFLYYQNSLEAVDVSNVNMRGAVGLPGWLMDNNTNLQDLYLTNCSLSGHLELPKIIHENLTSLDISSNDFFPSHLPQDVCTSFPNMLHLSVSDCNFFGKIPSQWSKCTSFQGLDASKNQLSGEIPKWIWNVSTLLDLSSNDFSGGLPPGFISPSMEEVYLSRNRLGGTLYDQDETSRAADDIDYSSYSLAFLDLSHNHFTGRIPEWIARLRPYLAYILLNDNQFYGVVPTGFCLECSGLINLSHNRLSGRLVRAIFDSNITSSGGPSNMIQSPVGDVEFVTKTHLYTYQGDLLLLFSGLDLSSNDFTGEIPPQIGHLDYVKVLNLSHNKFTGPIPPSIANLSQIESLDLSHNNLSGVIPYQLTKLNSLSSFSVAYNNLSGMCPPMIAQFSTFNESSYGGNPFLNCTLSPMTSNPPLRPTTSEDDDDDDGEGGFLDMESFYASGLVSYIMALLIITSVLYINSYWRQVWFYYVGITVTTCYYFVVDHLPVPTRYKFWEPSV</sequence>
<protein>
    <recommendedName>
        <fullName evidence="12">Leucine-rich repeat-containing N-terminal plant-type domain-containing protein</fullName>
    </recommendedName>
</protein>
<dbReference type="AlphaFoldDB" id="A0AAV0S8G6"/>
<dbReference type="Pfam" id="PF13855">
    <property type="entry name" value="LRR_8"/>
    <property type="match status" value="1"/>
</dbReference>
<dbReference type="EMBL" id="CAMGYJ010000011">
    <property type="protein sequence ID" value="CAI0629538.1"/>
    <property type="molecule type" value="Genomic_DNA"/>
</dbReference>
<evidence type="ECO:0000256" key="2">
    <source>
        <dbReference type="ARBA" id="ARBA00009592"/>
    </source>
</evidence>
<keyword evidence="9" id="KW-0325">Glycoprotein</keyword>
<feature type="transmembrane region" description="Helical" evidence="10">
    <location>
        <begin position="710"/>
        <end position="731"/>
    </location>
</feature>
<keyword evidence="8 10" id="KW-0472">Membrane</keyword>
<feature type="chain" id="PRO_5043572469" description="Leucine-rich repeat-containing N-terminal plant-type domain-containing protein" evidence="11">
    <location>
        <begin position="23"/>
        <end position="771"/>
    </location>
</feature>
<dbReference type="Pfam" id="PF08263">
    <property type="entry name" value="LRRNT_2"/>
    <property type="match status" value="2"/>
</dbReference>
<evidence type="ECO:0000256" key="7">
    <source>
        <dbReference type="ARBA" id="ARBA00022989"/>
    </source>
</evidence>
<reference evidence="13" key="1">
    <citation type="submission" date="2022-08" db="EMBL/GenBank/DDBJ databases">
        <authorList>
            <person name="Gutierrez-Valencia J."/>
        </authorList>
    </citation>
    <scope>NUCLEOTIDE SEQUENCE</scope>
</reference>
<keyword evidence="14" id="KW-1185">Reference proteome</keyword>
<dbReference type="PANTHER" id="PTHR48062:SF21">
    <property type="entry name" value="RECEPTOR-LIKE PROTEIN 12"/>
    <property type="match status" value="1"/>
</dbReference>
<evidence type="ECO:0000256" key="5">
    <source>
        <dbReference type="ARBA" id="ARBA00022692"/>
    </source>
</evidence>
<dbReference type="GO" id="GO:0005886">
    <property type="term" value="C:plasma membrane"/>
    <property type="evidence" value="ECO:0007669"/>
    <property type="project" value="UniProtKB-SubCell"/>
</dbReference>
<dbReference type="InterPro" id="IPR013210">
    <property type="entry name" value="LRR_N_plant-typ"/>
</dbReference>
<dbReference type="InterPro" id="IPR001611">
    <property type="entry name" value="Leu-rich_rpt"/>
</dbReference>
<evidence type="ECO:0000256" key="3">
    <source>
        <dbReference type="ARBA" id="ARBA00022475"/>
    </source>
</evidence>
<comment type="caution">
    <text evidence="13">The sequence shown here is derived from an EMBL/GenBank/DDBJ whole genome shotgun (WGS) entry which is preliminary data.</text>
</comment>
<evidence type="ECO:0000313" key="14">
    <source>
        <dbReference type="Proteomes" id="UP001154282"/>
    </source>
</evidence>
<dbReference type="PANTHER" id="PTHR48062">
    <property type="entry name" value="RECEPTOR-LIKE PROTEIN 14"/>
    <property type="match status" value="1"/>
</dbReference>
<feature type="signal peptide" evidence="11">
    <location>
        <begin position="1"/>
        <end position="22"/>
    </location>
</feature>
<accession>A0AAV0S8G6</accession>
<dbReference type="Pfam" id="PF00560">
    <property type="entry name" value="LRR_1"/>
    <property type="match status" value="2"/>
</dbReference>
<dbReference type="SUPFAM" id="SSF52058">
    <property type="entry name" value="L domain-like"/>
    <property type="match status" value="1"/>
</dbReference>
<dbReference type="InterPro" id="IPR051502">
    <property type="entry name" value="RLP_Defense_Trigger"/>
</dbReference>
<feature type="transmembrane region" description="Helical" evidence="10">
    <location>
        <begin position="738"/>
        <end position="755"/>
    </location>
</feature>
<evidence type="ECO:0000256" key="6">
    <source>
        <dbReference type="ARBA" id="ARBA00022737"/>
    </source>
</evidence>
<keyword evidence="3" id="KW-1003">Cell membrane</keyword>
<gene>
    <name evidence="13" type="ORF">LITE_LOCUS52028</name>
</gene>
<dbReference type="Proteomes" id="UP001154282">
    <property type="component" value="Unassembled WGS sequence"/>
</dbReference>
<dbReference type="InterPro" id="IPR032675">
    <property type="entry name" value="LRR_dom_sf"/>
</dbReference>